<feature type="transmembrane region" description="Helical" evidence="2">
    <location>
        <begin position="237"/>
        <end position="269"/>
    </location>
</feature>
<feature type="compositionally biased region" description="Low complexity" evidence="1">
    <location>
        <begin position="27"/>
        <end position="36"/>
    </location>
</feature>
<dbReference type="Pfam" id="PF14257">
    <property type="entry name" value="DUF4349"/>
    <property type="match status" value="1"/>
</dbReference>
<gene>
    <name evidence="4" type="ORF">UFOPK3992_01036</name>
</gene>
<protein>
    <submittedName>
        <fullName evidence="4">Unannotated protein</fullName>
    </submittedName>
</protein>
<dbReference type="EMBL" id="CAFBOZ010000136">
    <property type="protein sequence ID" value="CAB5006913.1"/>
    <property type="molecule type" value="Genomic_DNA"/>
</dbReference>
<dbReference type="AlphaFoldDB" id="A0A6J7PUH5"/>
<feature type="domain" description="DUF4349" evidence="3">
    <location>
        <begin position="56"/>
        <end position="260"/>
    </location>
</feature>
<keyword evidence="2" id="KW-1133">Transmembrane helix</keyword>
<proteinExistence type="predicted"/>
<evidence type="ECO:0000256" key="1">
    <source>
        <dbReference type="SAM" id="MobiDB-lite"/>
    </source>
</evidence>
<sequence length="275" mass="28100">MRFRSALLGAMAAVLLVALTGCGGSSSSSSETASGGNVDSKGLPSVSGDPTVQQPREVVRNADIGIRVDDVRASVGGISAIAQSAQGRVSNESIDTFGGGAEFASMTLRIPASSLDDSLARIGALGTVTSLYINSDDVTAQGIDLDARVAALQTSVTRLRQLLAQAKSTGELLAIEKELSARQAELDSLVAQRKALSESVALSTVTVQITPASVASESLPPGFAAGLGSGWSALRNVVAALVTVAGFMLPFALVLMVIGVPALLIVLVVRKRRRG</sequence>
<evidence type="ECO:0000259" key="3">
    <source>
        <dbReference type="Pfam" id="PF14257"/>
    </source>
</evidence>
<evidence type="ECO:0000313" key="4">
    <source>
        <dbReference type="EMBL" id="CAB5006913.1"/>
    </source>
</evidence>
<organism evidence="4">
    <name type="scientific">freshwater metagenome</name>
    <dbReference type="NCBI Taxonomy" id="449393"/>
    <lineage>
        <taxon>unclassified sequences</taxon>
        <taxon>metagenomes</taxon>
        <taxon>ecological metagenomes</taxon>
    </lineage>
</organism>
<evidence type="ECO:0000256" key="2">
    <source>
        <dbReference type="SAM" id="Phobius"/>
    </source>
</evidence>
<keyword evidence="2" id="KW-0812">Transmembrane</keyword>
<dbReference type="PROSITE" id="PS51257">
    <property type="entry name" value="PROKAR_LIPOPROTEIN"/>
    <property type="match status" value="1"/>
</dbReference>
<feature type="region of interest" description="Disordered" evidence="1">
    <location>
        <begin position="27"/>
        <end position="55"/>
    </location>
</feature>
<reference evidence="4" key="1">
    <citation type="submission" date="2020-05" db="EMBL/GenBank/DDBJ databases">
        <authorList>
            <person name="Chiriac C."/>
            <person name="Salcher M."/>
            <person name="Ghai R."/>
            <person name="Kavagutti S V."/>
        </authorList>
    </citation>
    <scope>NUCLEOTIDE SEQUENCE</scope>
</reference>
<dbReference type="InterPro" id="IPR025645">
    <property type="entry name" value="DUF4349"/>
</dbReference>
<accession>A0A6J7PUH5</accession>
<keyword evidence="2" id="KW-0472">Membrane</keyword>
<name>A0A6J7PUH5_9ZZZZ</name>